<feature type="transmembrane region" description="Helical" evidence="1">
    <location>
        <begin position="75"/>
        <end position="103"/>
    </location>
</feature>
<gene>
    <name evidence="2" type="ORF">DERYTH_LOCUS11328</name>
</gene>
<evidence type="ECO:0000313" key="3">
    <source>
        <dbReference type="Proteomes" id="UP000789405"/>
    </source>
</evidence>
<name>A0A9N9HDS5_9GLOM</name>
<keyword evidence="1" id="KW-1133">Transmembrane helix</keyword>
<proteinExistence type="predicted"/>
<evidence type="ECO:0000313" key="2">
    <source>
        <dbReference type="EMBL" id="CAG8672545.1"/>
    </source>
</evidence>
<feature type="transmembrane region" description="Helical" evidence="1">
    <location>
        <begin position="35"/>
        <end position="55"/>
    </location>
</feature>
<dbReference type="AlphaFoldDB" id="A0A9N9HDS5"/>
<keyword evidence="3" id="KW-1185">Reference proteome</keyword>
<organism evidence="2 3">
    <name type="scientific">Dentiscutata erythropus</name>
    <dbReference type="NCBI Taxonomy" id="1348616"/>
    <lineage>
        <taxon>Eukaryota</taxon>
        <taxon>Fungi</taxon>
        <taxon>Fungi incertae sedis</taxon>
        <taxon>Mucoromycota</taxon>
        <taxon>Glomeromycotina</taxon>
        <taxon>Glomeromycetes</taxon>
        <taxon>Diversisporales</taxon>
        <taxon>Gigasporaceae</taxon>
        <taxon>Dentiscutata</taxon>
    </lineage>
</organism>
<feature type="non-terminal residue" evidence="2">
    <location>
        <position position="122"/>
    </location>
</feature>
<keyword evidence="1" id="KW-0812">Transmembrane</keyword>
<keyword evidence="1" id="KW-0472">Membrane</keyword>
<evidence type="ECO:0000256" key="1">
    <source>
        <dbReference type="SAM" id="Phobius"/>
    </source>
</evidence>
<sequence length="122" mass="13698">VLENYYQMKNFIELGFSQASPSMWRINYRFHLRSVVSVVKDSLTILITVFGFSLFVLSNTQTEQDEIACKALAIYFVYVIIIVGAISIALLIYFVIIIAAYAAKRKAKEEAALASETSGTTR</sequence>
<dbReference type="EMBL" id="CAJVPY010006955">
    <property type="protein sequence ID" value="CAG8672545.1"/>
    <property type="molecule type" value="Genomic_DNA"/>
</dbReference>
<comment type="caution">
    <text evidence="2">The sequence shown here is derived from an EMBL/GenBank/DDBJ whole genome shotgun (WGS) entry which is preliminary data.</text>
</comment>
<protein>
    <submittedName>
        <fullName evidence="2">20566_t:CDS:1</fullName>
    </submittedName>
</protein>
<dbReference type="Proteomes" id="UP000789405">
    <property type="component" value="Unassembled WGS sequence"/>
</dbReference>
<accession>A0A9N9HDS5</accession>
<reference evidence="2" key="1">
    <citation type="submission" date="2021-06" db="EMBL/GenBank/DDBJ databases">
        <authorList>
            <person name="Kallberg Y."/>
            <person name="Tangrot J."/>
            <person name="Rosling A."/>
        </authorList>
    </citation>
    <scope>NUCLEOTIDE SEQUENCE</scope>
    <source>
        <strain evidence="2">MA453B</strain>
    </source>
</reference>